<feature type="coiled-coil region" evidence="1">
    <location>
        <begin position="253"/>
        <end position="294"/>
    </location>
</feature>
<dbReference type="SMR" id="A0A444ZVI0"/>
<feature type="coiled-coil region" evidence="1">
    <location>
        <begin position="161"/>
        <end position="206"/>
    </location>
</feature>
<keyword evidence="3" id="KW-1185">Reference proteome</keyword>
<sequence>MDKVYEELDEVKAEVDRLKAELRAKTDSLENLKKSHNAQVNQIQEARLKAEEWKHELLRKEDEIAEANQACQDLKGDLNKKESVIKHLSAANDKLRADCNEKLKKWEDEKRDLLLTLEESNEKAENREQQINLCRQEIERLEGYLAVSNKKGSESQKGLRASTELRERNDMLQKLEEEKRKVEDQLKWKKEQFKHLEEAHQKLKENFRSNKKDWDMEKSTLLDEISSLQEKLDSQIRISDDLKHQLQTCHQALAHVESQKKRLQVEVSDLKARLDDASSEYQDAKSELDCLSSRLEKDIGELRYALKTKDAYLRESKYRIEKLEQENQELRIPLKELQEAQIQEAGATYSQSKLRSKLKNLEQAHKECASTLQVKEAEWKSQLEKLAKDLNSYEFELETKVAATEELKKELERSQSLNIEMELLNEEMSVMLLVLRQGISEAQLNLANYKEEMDVMNRKREEKVLQLMKELEIKEAALISVQKAMNVERERAACLMKQVESFGVSKELQHPLEDELDRHMEMLEESNICQLILKDKVMEMECELKDQLKEVHDALDSANVELDETISVRNEMEFELQIWMSIVERLKNDLEENHIVRRELETSLLTQVDVAESLKQEKDILVYKLEEQEMRIDQLNQELKVRKEVTSEMDAIIQLEHVKELNHQMETKVQYSDDVIQKLMIENRNLMENVTRLSLERKNLLQFVQGLGDKINEFSTVDSQLMEMLKTMAQSFENDGQGGILISKKDDHFFVNENMLIHSPTSRKKLEVTSDIRSPFKEVNN</sequence>
<dbReference type="InterPro" id="IPR040262">
    <property type="entry name" value="At4g38062-like"/>
</dbReference>
<dbReference type="EMBL" id="SDMP01000013">
    <property type="protein sequence ID" value="RYR18230.1"/>
    <property type="molecule type" value="Genomic_DNA"/>
</dbReference>
<evidence type="ECO:0000313" key="2">
    <source>
        <dbReference type="EMBL" id="RYR18230.1"/>
    </source>
</evidence>
<dbReference type="PANTHER" id="PTHR45287">
    <property type="entry name" value="OS03G0691500 PROTEIN"/>
    <property type="match status" value="1"/>
</dbReference>
<reference evidence="2 3" key="1">
    <citation type="submission" date="2019-01" db="EMBL/GenBank/DDBJ databases">
        <title>Sequencing of cultivated peanut Arachis hypogaea provides insights into genome evolution and oil improvement.</title>
        <authorList>
            <person name="Chen X."/>
        </authorList>
    </citation>
    <scope>NUCLEOTIDE SEQUENCE [LARGE SCALE GENOMIC DNA]</scope>
    <source>
        <strain evidence="3">cv. Fuhuasheng</strain>
        <tissue evidence="2">Leaves</tissue>
    </source>
</reference>
<protein>
    <submittedName>
        <fullName evidence="2">Uncharacterized protein</fullName>
    </submittedName>
</protein>
<evidence type="ECO:0000256" key="1">
    <source>
        <dbReference type="SAM" id="Coils"/>
    </source>
</evidence>
<dbReference type="Proteomes" id="UP000289738">
    <property type="component" value="Chromosome B03"/>
</dbReference>
<dbReference type="SUPFAM" id="SSF57997">
    <property type="entry name" value="Tropomyosin"/>
    <property type="match status" value="1"/>
</dbReference>
<feature type="coiled-coil region" evidence="1">
    <location>
        <begin position="1"/>
        <end position="137"/>
    </location>
</feature>
<gene>
    <name evidence="2" type="ORF">Ahy_B03g062845</name>
</gene>
<dbReference type="STRING" id="3818.A0A444ZVI0"/>
<dbReference type="Gramene" id="arahy.Tifrunner.gnm2.ann2.Ah13g530600.1">
    <property type="protein sequence ID" value="arahy.Tifrunner.gnm2.ann2.Ah13g530600.1-CDS-1"/>
    <property type="gene ID" value="arahy.Tifrunner.gnm2.ann2.Ah13g530600"/>
</dbReference>
<keyword evidence="1" id="KW-0175">Coiled coil</keyword>
<feature type="coiled-coil region" evidence="1">
    <location>
        <begin position="320"/>
        <end position="466"/>
    </location>
</feature>
<evidence type="ECO:0000313" key="3">
    <source>
        <dbReference type="Proteomes" id="UP000289738"/>
    </source>
</evidence>
<dbReference type="OrthoDB" id="685795at2759"/>
<comment type="caution">
    <text evidence="2">The sequence shown here is derived from an EMBL/GenBank/DDBJ whole genome shotgun (WGS) entry which is preliminary data.</text>
</comment>
<name>A0A444ZVI0_ARAHY</name>
<dbReference type="AlphaFoldDB" id="A0A444ZVI0"/>
<dbReference type="PANTHER" id="PTHR45287:SF4">
    <property type="entry name" value="OS03G0691500 PROTEIN"/>
    <property type="match status" value="1"/>
</dbReference>
<accession>A0A444ZVI0</accession>
<organism evidence="2 3">
    <name type="scientific">Arachis hypogaea</name>
    <name type="common">Peanut</name>
    <dbReference type="NCBI Taxonomy" id="3818"/>
    <lineage>
        <taxon>Eukaryota</taxon>
        <taxon>Viridiplantae</taxon>
        <taxon>Streptophyta</taxon>
        <taxon>Embryophyta</taxon>
        <taxon>Tracheophyta</taxon>
        <taxon>Spermatophyta</taxon>
        <taxon>Magnoliopsida</taxon>
        <taxon>eudicotyledons</taxon>
        <taxon>Gunneridae</taxon>
        <taxon>Pentapetalae</taxon>
        <taxon>rosids</taxon>
        <taxon>fabids</taxon>
        <taxon>Fabales</taxon>
        <taxon>Fabaceae</taxon>
        <taxon>Papilionoideae</taxon>
        <taxon>50 kb inversion clade</taxon>
        <taxon>dalbergioids sensu lato</taxon>
        <taxon>Dalbergieae</taxon>
        <taxon>Pterocarpus clade</taxon>
        <taxon>Arachis</taxon>
    </lineage>
</organism>
<feature type="coiled-coil region" evidence="1">
    <location>
        <begin position="611"/>
        <end position="645"/>
    </location>
</feature>
<proteinExistence type="predicted"/>